<dbReference type="PROSITE" id="PS52004">
    <property type="entry name" value="KS3_2"/>
    <property type="match status" value="1"/>
</dbReference>
<dbReference type="Gene3D" id="3.30.300.30">
    <property type="match status" value="1"/>
</dbReference>
<dbReference type="Gene3D" id="1.10.1200.10">
    <property type="entry name" value="ACP-like"/>
    <property type="match status" value="2"/>
</dbReference>
<organism evidence="9 10">
    <name type="scientific">Legionella massiliensis</name>
    <dbReference type="NCBI Taxonomy" id="1034943"/>
    <lineage>
        <taxon>Bacteria</taxon>
        <taxon>Pseudomonadati</taxon>
        <taxon>Pseudomonadota</taxon>
        <taxon>Gammaproteobacteria</taxon>
        <taxon>Legionellales</taxon>
        <taxon>Legionellaceae</taxon>
        <taxon>Legionella</taxon>
    </lineage>
</organism>
<dbReference type="SMART" id="SM00825">
    <property type="entry name" value="PKS_KS"/>
    <property type="match status" value="1"/>
</dbReference>
<dbReference type="InterPro" id="IPR006162">
    <property type="entry name" value="Ppantetheine_attach_site"/>
</dbReference>
<dbReference type="GO" id="GO:0006633">
    <property type="term" value="P:fatty acid biosynthetic process"/>
    <property type="evidence" value="ECO:0007669"/>
    <property type="project" value="UniProtKB-UniPathway"/>
</dbReference>
<dbReference type="CDD" id="cd05930">
    <property type="entry name" value="A_NRPS"/>
    <property type="match status" value="1"/>
</dbReference>
<dbReference type="Pfam" id="PF02801">
    <property type="entry name" value="Ketoacyl-synt_C"/>
    <property type="match status" value="1"/>
</dbReference>
<dbReference type="InterPro" id="IPR057326">
    <property type="entry name" value="KR_dom"/>
</dbReference>
<dbReference type="InterPro" id="IPR020806">
    <property type="entry name" value="PKS_PP-bd"/>
</dbReference>
<proteinExistence type="inferred from homology"/>
<evidence type="ECO:0000259" key="8">
    <source>
        <dbReference type="PROSITE" id="PS52004"/>
    </source>
</evidence>
<dbReference type="SMART" id="SM00823">
    <property type="entry name" value="PKS_PP"/>
    <property type="match status" value="2"/>
</dbReference>
<reference evidence="9 10" key="1">
    <citation type="submission" date="2014-06" db="EMBL/GenBank/DDBJ databases">
        <authorList>
            <person name="Urmite Genomes Urmite Genomes"/>
        </authorList>
    </citation>
    <scope>NUCLEOTIDE SEQUENCE [LARGE SCALE GENOMIC DNA]</scope>
</reference>
<dbReference type="SUPFAM" id="SSF47336">
    <property type="entry name" value="ACP-like"/>
    <property type="match status" value="2"/>
</dbReference>
<dbReference type="InterPro" id="IPR016039">
    <property type="entry name" value="Thiolase-like"/>
</dbReference>
<dbReference type="InterPro" id="IPR029058">
    <property type="entry name" value="AB_hydrolase_fold"/>
</dbReference>
<dbReference type="Gene3D" id="3.40.366.10">
    <property type="entry name" value="Malonyl-Coenzyme A Acyl Carrier Protein, domain 2"/>
    <property type="match status" value="2"/>
</dbReference>
<keyword evidence="10" id="KW-1185">Reference proteome</keyword>
<dbReference type="InterPro" id="IPR014043">
    <property type="entry name" value="Acyl_transferase_dom"/>
</dbReference>
<comment type="similarity">
    <text evidence="2">Belongs to the short-chain dehydrogenases/reductases (SDR) family.</text>
</comment>
<dbReference type="PROSITE" id="PS00455">
    <property type="entry name" value="AMP_BINDING"/>
    <property type="match status" value="1"/>
</dbReference>
<dbReference type="InterPro" id="IPR050091">
    <property type="entry name" value="PKS_NRPS_Biosynth_Enz"/>
</dbReference>
<dbReference type="Pfam" id="PF00975">
    <property type="entry name" value="Thioesterase"/>
    <property type="match status" value="1"/>
</dbReference>
<dbReference type="Pfam" id="PF22621">
    <property type="entry name" value="CurL-like_PKS_C"/>
    <property type="match status" value="1"/>
</dbReference>
<dbReference type="CDD" id="cd00833">
    <property type="entry name" value="PKS"/>
    <property type="match status" value="1"/>
</dbReference>
<dbReference type="PROSITE" id="PS00012">
    <property type="entry name" value="PHOSPHOPANTETHEINE"/>
    <property type="match status" value="1"/>
</dbReference>
<dbReference type="SMART" id="SM00822">
    <property type="entry name" value="PKS_KR"/>
    <property type="match status" value="1"/>
</dbReference>
<dbReference type="Pfam" id="PF00698">
    <property type="entry name" value="Acyl_transf_1"/>
    <property type="match status" value="1"/>
</dbReference>
<dbReference type="SUPFAM" id="SSF53901">
    <property type="entry name" value="Thiolase-like"/>
    <property type="match status" value="1"/>
</dbReference>
<accession>A0A078L2Z9</accession>
<dbReference type="InterPro" id="IPR010071">
    <property type="entry name" value="AA_adenyl_dom"/>
</dbReference>
<dbReference type="InterPro" id="IPR001227">
    <property type="entry name" value="Ac_transferase_dom_sf"/>
</dbReference>
<dbReference type="Pfam" id="PF21394">
    <property type="entry name" value="Beta-ketacyl_N"/>
    <property type="match status" value="1"/>
</dbReference>
<comment type="pathway">
    <text evidence="1">Lipid metabolism; fatty acid biosynthesis.</text>
</comment>
<evidence type="ECO:0000256" key="4">
    <source>
        <dbReference type="ARBA" id="ARBA00022553"/>
    </source>
</evidence>
<evidence type="ECO:0000256" key="5">
    <source>
        <dbReference type="ARBA" id="ARBA00022679"/>
    </source>
</evidence>
<dbReference type="Pfam" id="PF08659">
    <property type="entry name" value="KR"/>
    <property type="match status" value="1"/>
</dbReference>
<dbReference type="EMBL" id="CCSB01000003">
    <property type="protein sequence ID" value="CDZ78479.1"/>
    <property type="molecule type" value="Genomic_DNA"/>
</dbReference>
<dbReference type="InterPro" id="IPR014030">
    <property type="entry name" value="Ketoacyl_synth_N"/>
</dbReference>
<feature type="domain" description="Carrier" evidence="7">
    <location>
        <begin position="535"/>
        <end position="610"/>
    </location>
</feature>
<feature type="domain" description="Carrier" evidence="7">
    <location>
        <begin position="1891"/>
        <end position="1966"/>
    </location>
</feature>
<dbReference type="InterPro" id="IPR018201">
    <property type="entry name" value="Ketoacyl_synth_AS"/>
</dbReference>
<dbReference type="Pfam" id="PF00501">
    <property type="entry name" value="AMP-binding"/>
    <property type="match status" value="1"/>
</dbReference>
<dbReference type="InterPro" id="IPR020845">
    <property type="entry name" value="AMP-binding_CS"/>
</dbReference>
<dbReference type="Gene3D" id="3.40.47.10">
    <property type="match status" value="1"/>
</dbReference>
<evidence type="ECO:0000256" key="1">
    <source>
        <dbReference type="ARBA" id="ARBA00005194"/>
    </source>
</evidence>
<dbReference type="InterPro" id="IPR000873">
    <property type="entry name" value="AMP-dep_synth/lig_dom"/>
</dbReference>
<feature type="region of interest" description="Disordered" evidence="6">
    <location>
        <begin position="2215"/>
        <end position="2237"/>
    </location>
</feature>
<dbReference type="InterPro" id="IPR036736">
    <property type="entry name" value="ACP-like_sf"/>
</dbReference>
<dbReference type="InterPro" id="IPR014031">
    <property type="entry name" value="Ketoacyl_synth_C"/>
</dbReference>
<dbReference type="STRING" id="1034943.BN59_02789"/>
<gene>
    <name evidence="9" type="primary">pksJ</name>
    <name evidence="9" type="ORF">BN59_02789</name>
</gene>
<dbReference type="eggNOG" id="COG1020">
    <property type="taxonomic scope" value="Bacteria"/>
</dbReference>
<dbReference type="GO" id="GO:0031177">
    <property type="term" value="F:phosphopantetheine binding"/>
    <property type="evidence" value="ECO:0007669"/>
    <property type="project" value="InterPro"/>
</dbReference>
<dbReference type="InterPro" id="IPR045851">
    <property type="entry name" value="AMP-bd_C_sf"/>
</dbReference>
<dbReference type="Gene3D" id="2.30.38.10">
    <property type="entry name" value="Luciferase, Domain 3"/>
    <property type="match status" value="1"/>
</dbReference>
<keyword evidence="5" id="KW-0808">Transferase</keyword>
<dbReference type="Gene3D" id="3.40.50.980">
    <property type="match status" value="2"/>
</dbReference>
<feature type="domain" description="Ketosynthase family 3 (KS3)" evidence="8">
    <location>
        <begin position="627"/>
        <end position="1053"/>
    </location>
</feature>
<dbReference type="SMART" id="SM00827">
    <property type="entry name" value="PKS_AT"/>
    <property type="match status" value="1"/>
</dbReference>
<evidence type="ECO:0000256" key="2">
    <source>
        <dbReference type="ARBA" id="ARBA00006484"/>
    </source>
</evidence>
<dbReference type="RefSeq" id="WP_052403295.1">
    <property type="nucleotide sequence ID" value="NZ_CCVW01000003.1"/>
</dbReference>
<dbReference type="SUPFAM" id="SSF53474">
    <property type="entry name" value="alpha/beta-Hydrolases"/>
    <property type="match status" value="1"/>
</dbReference>
<dbReference type="InterPro" id="IPR013968">
    <property type="entry name" value="PKS_KR"/>
</dbReference>
<dbReference type="PROSITE" id="PS00606">
    <property type="entry name" value="KS3_1"/>
    <property type="match status" value="1"/>
</dbReference>
<dbReference type="Pfam" id="PF00550">
    <property type="entry name" value="PP-binding"/>
    <property type="match status" value="2"/>
</dbReference>
<dbReference type="SUPFAM" id="SSF52151">
    <property type="entry name" value="FabD/lysophospholipase-like"/>
    <property type="match status" value="1"/>
</dbReference>
<feature type="compositionally biased region" description="Basic and acidic residues" evidence="6">
    <location>
        <begin position="2227"/>
        <end position="2237"/>
    </location>
</feature>
<dbReference type="eggNOG" id="COG3321">
    <property type="taxonomic scope" value="Bacteria"/>
</dbReference>
<evidence type="ECO:0000256" key="3">
    <source>
        <dbReference type="ARBA" id="ARBA00022450"/>
    </source>
</evidence>
<dbReference type="InterPro" id="IPR036291">
    <property type="entry name" value="NAD(P)-bd_dom_sf"/>
</dbReference>
<keyword evidence="3" id="KW-0596">Phosphopantetheine</keyword>
<dbReference type="Proteomes" id="UP000044071">
    <property type="component" value="Unassembled WGS sequence"/>
</dbReference>
<dbReference type="GO" id="GO:0004315">
    <property type="term" value="F:3-oxoacyl-[acyl-carrier-protein] synthase activity"/>
    <property type="evidence" value="ECO:0007669"/>
    <property type="project" value="InterPro"/>
</dbReference>
<dbReference type="NCBIfam" id="TIGR01733">
    <property type="entry name" value="AA-adenyl-dom"/>
    <property type="match status" value="1"/>
</dbReference>
<dbReference type="Pfam" id="PF13193">
    <property type="entry name" value="AMP-binding_C"/>
    <property type="match status" value="1"/>
</dbReference>
<dbReference type="InterPro" id="IPR009081">
    <property type="entry name" value="PP-bd_ACP"/>
</dbReference>
<dbReference type="PROSITE" id="PS50075">
    <property type="entry name" value="CARRIER"/>
    <property type="match status" value="2"/>
</dbReference>
<dbReference type="OrthoDB" id="9778690at2"/>
<dbReference type="SUPFAM" id="SSF51735">
    <property type="entry name" value="NAD(P)-binding Rossmann-fold domains"/>
    <property type="match status" value="2"/>
</dbReference>
<dbReference type="InterPro" id="IPR049490">
    <property type="entry name" value="C883_1060-like_KR_N"/>
</dbReference>
<evidence type="ECO:0000313" key="9">
    <source>
        <dbReference type="EMBL" id="CDZ78479.1"/>
    </source>
</evidence>
<evidence type="ECO:0000313" key="10">
    <source>
        <dbReference type="Proteomes" id="UP000044071"/>
    </source>
</evidence>
<dbReference type="Gene3D" id="3.40.50.720">
    <property type="entry name" value="NAD(P)-binding Rossmann-like Domain"/>
    <property type="match status" value="1"/>
</dbReference>
<keyword evidence="4" id="KW-0597">Phosphoprotein</keyword>
<dbReference type="UniPathway" id="UPA00094"/>
<dbReference type="PANTHER" id="PTHR43775:SF51">
    <property type="entry name" value="INACTIVE PHENOLPHTHIOCEROL SYNTHESIS POLYKETIDE SYNTHASE TYPE I PKS1-RELATED"/>
    <property type="match status" value="1"/>
</dbReference>
<evidence type="ECO:0000259" key="7">
    <source>
        <dbReference type="PROSITE" id="PS50075"/>
    </source>
</evidence>
<dbReference type="InterPro" id="IPR025110">
    <property type="entry name" value="AMP-bd_C"/>
</dbReference>
<dbReference type="InterPro" id="IPR016035">
    <property type="entry name" value="Acyl_Trfase/lysoPLipase"/>
</dbReference>
<dbReference type="Gene3D" id="3.40.50.1820">
    <property type="entry name" value="alpha/beta hydrolase"/>
    <property type="match status" value="1"/>
</dbReference>
<dbReference type="InterPro" id="IPR020841">
    <property type="entry name" value="PKS_Beta-ketoAc_synthase_dom"/>
</dbReference>
<dbReference type="Pfam" id="PF00109">
    <property type="entry name" value="ketoacyl-synt"/>
    <property type="match status" value="1"/>
</dbReference>
<name>A0A078L2Z9_9GAMM</name>
<protein>
    <submittedName>
        <fullName evidence="9">Polyketide synthase PksJ</fullName>
    </submittedName>
</protein>
<dbReference type="InterPro" id="IPR001031">
    <property type="entry name" value="Thioesterase"/>
</dbReference>
<dbReference type="GO" id="GO:0004312">
    <property type="term" value="F:fatty acid synthase activity"/>
    <property type="evidence" value="ECO:0007669"/>
    <property type="project" value="TreeGrafter"/>
</dbReference>
<dbReference type="PANTHER" id="PTHR43775">
    <property type="entry name" value="FATTY ACID SYNTHASE"/>
    <property type="match status" value="1"/>
</dbReference>
<dbReference type="Gene3D" id="3.30.70.3290">
    <property type="match status" value="2"/>
</dbReference>
<sequence length="2237" mass="249871">MKQIKLQHLTELSQWNSTHQVYPEDNLIQLLEKKAAEYPDNIAYIFQDTAISFAELNQRANQLAHFILSQEKNNPSPIAVYFERSIELVIAFYAVMKLGRPYIPINKEISTLQLKNILKDAKANLILTTDRYAENIRPSLNAISELIVIDAKDKKIQDAADSNLPSFPATATAYILYTSGTTGKPKGVQISHKAITNLLFSMSDITNISEKDVILSITPFTFDLSVPDIYLPLVMGGTSVLGSPMARFNPHEIMQYIAKYHVTLMQATPTTWQMLVACGWKNESDIKIITGGEALTNQLASKLRLLSENVWNFYGPTETTVWSTYHKIEEIDKNKPYIPIGKPLANTQIFVLDEDLNPLSADMPGELYIGGTGVSLGYVNNDELNLNYFIEDPFNSGATKKKLYKTGDLGKWSPQGDLYYLGRIDTQIKLRGYRIEVEAIENVLLDYPGIHECIVHDQTPENTKELVAYITLKTKSISPSKVQEYLKNHFPDHMIPSKFIVVNQFPLTFNGKINRQTISSIREYTNLADEIISLPHQNPVEEIIVEQIKSLVNRDIIDPEINFFNLGFHSLLLIDLAHKLNKTMPQTISVVDLFTYPTVRSLAQFYAQLDDRAYENNLTTPSEKKLETSIALIGMACKLPGANNPNEFWQTILNKQENIHFFNEGELLDAGIPPELINHPDYVPARGVLKNIDQFDASFFGYTPLEAALMDPQHRIFLEQAWIALEDSGYSTDKCKGSIGLFAGMSDSTYLTQNILKNPAYANWDQQQLSLGTSSHYLCTKVAYAMGLTGPVVTVNTACSTSLTSIASACDSLLNHKCDMALAGGITVIVPECSGYLYRDMGILSPNGHCRVFDKESKGTVMSNGCGVVVLKRLADALRDNDNILAVIKGWAINNDGANKTGFTAPSVAGQISCIQDALSNANINPEDISYIEAHGTGTFLGDPIEIEALSKGYSYNSHQKNSYCAIGSIKSNIGHTDVASGIAGFIKLVLALQKKTLPPQIHFSSANERINLNQSPFYVNSEIKSWESKSKRLGAVHSLGFGGTNVHMILEEAPAVKTSESKPGNLFLISAKTPYSLEAIRAKLQDYLENSLTDSDREKSLADIAYTLQVGRKHFKHRMAVTYSDYTDLLKNLVNSSNRSVMHSDASPSNHRIIFGFSGQGSQYVNMALDLYQNQPLFKNIIDESCEKLRNHLNFDLRELLFPKQASSETTEKLNNTLYAQPALFIIEYALAQLLIELGIKPDAMIGHSLGEFVAATLSGIVNLDESLQVIATRAHLMARTKPGALFSEDVLNLKLSANDIFIEIGPGSSLTQLIRQHPFHGEEPKFINTVPSAIQASQNSYLYFLKSLGTLWLLKQEIQWERLYVKEIRKRVPLPTYQFEPQSHWIHPIENQVLGKNNQDKLGLYTPSWKRDATYILNTTRDKSPKTWFIFANEQQPYLEQCIRDAGHFLYTIKSGKEFKQLTDSSFVIDPTQKSHYGKLLGLVKIRGEQGVILHAWLLENGNSKTTLFDGPFSILYLSQLLSELHPKIQFNCLTLASNLYSVFGNEQIIPIKAAVLGPCKVIPLEQENLFCKVIDLDQKEKITAKLANALFHEALDMTRDCAKDEIAYRAENRWIRVLDPCSDYLESLNSPRIKTKGVYLITGGLGGIGLSLAQHLATNYQANIILLSPNLLSLEQDEKLKLLADIRSKAESLTIEQASVENKSRIRGIVKSILEKFGRLDGVIHAAGLAGGGVAQLKTLDEYNRVLEPKLQGTETILKALYDVPLDFIVFLSSTTSILGYPGQIDYCSANRVLDAFANTNPFKHPVFCVSMNWQAWRDVGMAAESETKLFSLNESNSYTAREAVILFEKIVNSDLNQVIISKSDPNKLHISINSLAKDPLPSIESSVDDNGITSLVLQIWRDILGINDIGLDDDFYELGGHSLLAITLLAKIKKQFNTKIPTAALFEAKTIRSLSELIQTYTQQSLSPLVVLKQGKSNNKPPLFIVHPIGGTVFCYLPLVEALNDDRTYYGLQDPSLELEKPLFSNIEEMATAYREAIQKVQPQGPYYLCGASFGATVITEITYQLLELKEEVQFIGLIDGWASFSDKQLASNYVETLQQYHQEHSEIAAIIPPNLENTQLWETMLQHRLDMMRSYPIKKINAKLSLFKASEILPEYQEIDAGDNHWLDYSTSSINCHTIPGNHNSILEKPNVLVLANKMQEYLTVASTPSVIGHPHHPNITRHPERSEGSPE</sequence>
<evidence type="ECO:0000256" key="6">
    <source>
        <dbReference type="SAM" id="MobiDB-lite"/>
    </source>
</evidence>
<dbReference type="SUPFAM" id="SSF56801">
    <property type="entry name" value="Acetyl-CoA synthetase-like"/>
    <property type="match status" value="1"/>
</dbReference>